<sequence>MQSAAAPSNDRRRTLLLSVAAATLGFACVVKLYNRCVVHIAPNCVTVVYETRRKSILASSLEREAGNELPHVSPLRPIMYLVSLLLYSSKTLILRPPTSLFSTFTLPRKVIDESNGGETMTCAVEDVYVTDGTIRMVMTVRYCIPVDQLERYLAAVGPTPPTEHIGFAVADVARARGAELSVGLIINKSKRDAVFLEGFCTHLSSKLMSELCVKLLDVTVDTAEVVDRPFGRE</sequence>
<evidence type="ECO:0000313" key="1">
    <source>
        <dbReference type="EMBL" id="CCC92714.1"/>
    </source>
</evidence>
<dbReference type="EMBL" id="HE575322">
    <property type="protein sequence ID" value="CCC92714.1"/>
    <property type="molecule type" value="Genomic_DNA"/>
</dbReference>
<dbReference type="VEuPathDB" id="TriTrypDB:TcIL3000_9_1090"/>
<proteinExistence type="predicted"/>
<gene>
    <name evidence="1" type="ORF">TCIL3000_9_1090</name>
</gene>
<protein>
    <submittedName>
        <fullName evidence="1">Uncharacterized protein TCIL3000_9_1090</fullName>
    </submittedName>
</protein>
<accession>G0UTK0</accession>
<dbReference type="AlphaFoldDB" id="G0UTK0"/>
<reference evidence="1" key="1">
    <citation type="journal article" date="2012" name="Proc. Natl. Acad. Sci. U.S.A.">
        <title>Antigenic diversity is generated by distinct evolutionary mechanisms in African trypanosome species.</title>
        <authorList>
            <person name="Jackson A.P."/>
            <person name="Berry A."/>
            <person name="Aslett M."/>
            <person name="Allison H.C."/>
            <person name="Burton P."/>
            <person name="Vavrova-Anderson J."/>
            <person name="Brown R."/>
            <person name="Browne H."/>
            <person name="Corton N."/>
            <person name="Hauser H."/>
            <person name="Gamble J."/>
            <person name="Gilderthorp R."/>
            <person name="Marcello L."/>
            <person name="McQuillan J."/>
            <person name="Otto T.D."/>
            <person name="Quail M.A."/>
            <person name="Sanders M.J."/>
            <person name="van Tonder A."/>
            <person name="Ginger M.L."/>
            <person name="Field M.C."/>
            <person name="Barry J.D."/>
            <person name="Hertz-Fowler C."/>
            <person name="Berriman M."/>
        </authorList>
    </citation>
    <scope>NUCLEOTIDE SEQUENCE</scope>
    <source>
        <strain evidence="1">IL3000</strain>
    </source>
</reference>
<organism evidence="1">
    <name type="scientific">Trypanosoma congolense (strain IL3000)</name>
    <dbReference type="NCBI Taxonomy" id="1068625"/>
    <lineage>
        <taxon>Eukaryota</taxon>
        <taxon>Discoba</taxon>
        <taxon>Euglenozoa</taxon>
        <taxon>Kinetoplastea</taxon>
        <taxon>Metakinetoplastina</taxon>
        <taxon>Trypanosomatida</taxon>
        <taxon>Trypanosomatidae</taxon>
        <taxon>Trypanosoma</taxon>
        <taxon>Nannomonas</taxon>
    </lineage>
</organism>
<name>G0UTK0_TRYCI</name>